<evidence type="ECO:0000313" key="1">
    <source>
        <dbReference type="EMBL" id="OIO06395.1"/>
    </source>
</evidence>
<dbReference type="AlphaFoldDB" id="A0A1J4T648"/>
<dbReference type="Pfam" id="PF14460">
    <property type="entry name" value="Prok-E2_D"/>
    <property type="match status" value="1"/>
</dbReference>
<dbReference type="Proteomes" id="UP000183192">
    <property type="component" value="Unassembled WGS sequence"/>
</dbReference>
<evidence type="ECO:0008006" key="3">
    <source>
        <dbReference type="Google" id="ProtNLM"/>
    </source>
</evidence>
<dbReference type="EMBL" id="MNUU01000081">
    <property type="protein sequence ID" value="OIO06395.1"/>
    <property type="molecule type" value="Genomic_DNA"/>
</dbReference>
<reference evidence="1 2" key="1">
    <citation type="journal article" date="2016" name="Environ. Microbiol.">
        <title>Genomic resolution of a cold subsurface aquifer community provides metabolic insights for novel microbes adapted to high CO concentrations.</title>
        <authorList>
            <person name="Probst A.J."/>
            <person name="Castelle C.J."/>
            <person name="Singh A."/>
            <person name="Brown C.T."/>
            <person name="Anantharaman K."/>
            <person name="Sharon I."/>
            <person name="Hug L.A."/>
            <person name="Burstein D."/>
            <person name="Emerson J.B."/>
            <person name="Thomas B.C."/>
            <person name="Banfield J.F."/>
        </authorList>
    </citation>
    <scope>NUCLEOTIDE SEQUENCE [LARGE SCALE GENOMIC DNA]</scope>
    <source>
        <strain evidence="1">CG1_02_37_44</strain>
    </source>
</reference>
<accession>A0A1J4T648</accession>
<organism evidence="1 2">
    <name type="scientific">Candidatus Falkowbacteria bacterium CG1_02_37_44</name>
    <dbReference type="NCBI Taxonomy" id="1805146"/>
    <lineage>
        <taxon>Bacteria</taxon>
        <taxon>Candidatus Falkowiibacteriota</taxon>
    </lineage>
</organism>
<gene>
    <name evidence="1" type="ORF">AUJ27_04270</name>
</gene>
<proteinExistence type="predicted"/>
<protein>
    <recommendedName>
        <fullName evidence="3">PRTRC system protein B</fullName>
    </recommendedName>
</protein>
<name>A0A1J4T648_9BACT</name>
<sequence>MEKKFLRVEGEAVHLVTERVERTVRLSDLMGEVVKEGGITTPILPLGCRFFSQRGERSVFVIEQVPTTRQIEWEGKWKLAFPYIVFVVVFSGQAVSSGECRVFYRTSPLGNGDDRLLRPNLCNTHQNGAICTGSMRVDGDTLAQKAESFVTNFWKSHFNWDLSVNNYEPAAQKFGQVRDLPTWQEESAKNPLFPLGVSWFEAGKLQDVIEGRC</sequence>
<evidence type="ECO:0000313" key="2">
    <source>
        <dbReference type="Proteomes" id="UP000183192"/>
    </source>
</evidence>
<dbReference type="InterPro" id="IPR032787">
    <property type="entry name" value="Prok-E2_D"/>
</dbReference>
<comment type="caution">
    <text evidence="1">The sequence shown here is derived from an EMBL/GenBank/DDBJ whole genome shotgun (WGS) entry which is preliminary data.</text>
</comment>